<dbReference type="GO" id="GO:0009252">
    <property type="term" value="P:peptidoglycan biosynthetic process"/>
    <property type="evidence" value="ECO:0007669"/>
    <property type="project" value="UniProtKB-UniRule"/>
</dbReference>
<evidence type="ECO:0000259" key="18">
    <source>
        <dbReference type="Pfam" id="PF00905"/>
    </source>
</evidence>
<proteinExistence type="inferred from homology"/>
<dbReference type="Proteomes" id="UP000315303">
    <property type="component" value="Unassembled WGS sequence"/>
</dbReference>
<dbReference type="GO" id="GO:0008955">
    <property type="term" value="F:peptidoglycan glycosyltransferase activity"/>
    <property type="evidence" value="ECO:0007669"/>
    <property type="project" value="InterPro"/>
</dbReference>
<keyword evidence="10 16" id="KW-0573">Peptidoglycan synthesis</keyword>
<dbReference type="AlphaFoldDB" id="A0A502KKD6"/>
<evidence type="ECO:0000256" key="2">
    <source>
        <dbReference type="ARBA" id="ARBA00022475"/>
    </source>
</evidence>
<evidence type="ECO:0000256" key="5">
    <source>
        <dbReference type="ARBA" id="ARBA00022645"/>
    </source>
</evidence>
<evidence type="ECO:0000259" key="19">
    <source>
        <dbReference type="Pfam" id="PF03717"/>
    </source>
</evidence>
<evidence type="ECO:0000256" key="6">
    <source>
        <dbReference type="ARBA" id="ARBA00022670"/>
    </source>
</evidence>
<protein>
    <recommendedName>
        <fullName evidence="16">Peptidoglycan D,D-transpeptidase FtsI</fullName>
        <ecNumber evidence="16">3.4.16.4</ecNumber>
    </recommendedName>
    <alternativeName>
        <fullName evidence="16">Penicillin-binding protein 3</fullName>
        <shortName evidence="16">PBP-3</shortName>
    </alternativeName>
</protein>
<keyword evidence="20" id="KW-0808">Transferase</keyword>
<evidence type="ECO:0000256" key="11">
    <source>
        <dbReference type="ARBA" id="ARBA00022989"/>
    </source>
</evidence>
<comment type="function">
    <text evidence="16">Catalyzes cross-linking of the peptidoglycan cell wall at the division septum.</text>
</comment>
<dbReference type="InterPro" id="IPR001460">
    <property type="entry name" value="PCN-bd_Tpept"/>
</dbReference>
<evidence type="ECO:0000256" key="15">
    <source>
        <dbReference type="ARBA" id="ARBA00023316"/>
    </source>
</evidence>
<keyword evidence="12 16" id="KW-0472">Membrane</keyword>
<evidence type="ECO:0000256" key="8">
    <source>
        <dbReference type="ARBA" id="ARBA00022801"/>
    </source>
</evidence>
<dbReference type="HAMAP" id="MF_02080">
    <property type="entry name" value="FtsI_transpept"/>
    <property type="match status" value="1"/>
</dbReference>
<keyword evidence="7 16" id="KW-0812">Transmembrane</keyword>
<evidence type="ECO:0000256" key="4">
    <source>
        <dbReference type="ARBA" id="ARBA00022618"/>
    </source>
</evidence>
<keyword evidence="5 16" id="KW-0121">Carboxypeptidase</keyword>
<dbReference type="Gene3D" id="3.40.710.10">
    <property type="entry name" value="DD-peptidase/beta-lactamase superfamily"/>
    <property type="match status" value="1"/>
</dbReference>
<dbReference type="InterPro" id="IPR012338">
    <property type="entry name" value="Beta-lactam/transpept-like"/>
</dbReference>
<comment type="pathway">
    <text evidence="16">Cell wall biogenesis; peptidoglycan biosynthesis.</text>
</comment>
<keyword evidence="11 16" id="KW-1133">Transmembrane helix</keyword>
<keyword evidence="14 16" id="KW-0131">Cell cycle</keyword>
<dbReference type="Pfam" id="PF00905">
    <property type="entry name" value="Transpeptidase"/>
    <property type="match status" value="1"/>
</dbReference>
<sequence length="590" mass="64678">MTKGDTIKSAKKLGNNGQPSTAAWRYYLVMVVVVLIYVGLMVRSAYIQIVEPEMLKKQGDMRSLRVHADRVQRGSIVDRNGAELAISVPVETVWADPKIIMDNNALAMSEHWQALADVLDQDINQLTTRIVKNPRKRFVYLERKISPAMASYIRELKIPGIHLRKESKRFYPTGEISAHLVGFTNVDDKGIEGIERLYDHMLTGKGGEKRFRKDAKGRKIEILSVEESEQAKDITLSIDQRIQAIAYKELKGAVQAFKAASGSVVVANANTGEILAITNSPSYNPNNRRNTAIHRFRNRAITDVYEPGSTMKPLTALTALEFGSAQVNSVINTSPGWMRLGGRRVSDPINRGKLSIEEILIHSSNMGTTKLALSVPKDYLLDKFFDVGFAEDTGTELVGESTGMMHDRQRWSQFELATLSWGYGLAITPLQLARFYTALANGGVKRELSIVKSDTPNEGERIFSEENSNAIVNMLETVVDEHVPKAKVEGYRVGGKTGTSFKAVAGGYGNDYVGLFAGVGPISKPELVVVVVINDPGGDLYHGGEVAAPVFSRIMKGALRVLNIAPDASSKVAESTNQPQQSKVDGGLNA</sequence>
<evidence type="ECO:0000256" key="3">
    <source>
        <dbReference type="ARBA" id="ARBA00022519"/>
    </source>
</evidence>
<evidence type="ECO:0000256" key="10">
    <source>
        <dbReference type="ARBA" id="ARBA00022984"/>
    </source>
</evidence>
<organism evidence="20 21">
    <name type="scientific">Litorilituus lipolyticus</name>
    <dbReference type="NCBI Taxonomy" id="2491017"/>
    <lineage>
        <taxon>Bacteria</taxon>
        <taxon>Pseudomonadati</taxon>
        <taxon>Pseudomonadota</taxon>
        <taxon>Gammaproteobacteria</taxon>
        <taxon>Alteromonadales</taxon>
        <taxon>Colwelliaceae</taxon>
        <taxon>Litorilituus</taxon>
    </lineage>
</organism>
<evidence type="ECO:0000256" key="1">
    <source>
        <dbReference type="ARBA" id="ARBA00004370"/>
    </source>
</evidence>
<comment type="caution">
    <text evidence="20">The sequence shown here is derived from an EMBL/GenBank/DDBJ whole genome shotgun (WGS) entry which is preliminary data.</text>
</comment>
<dbReference type="PANTHER" id="PTHR30627">
    <property type="entry name" value="PEPTIDOGLYCAN D,D-TRANSPEPTIDASE"/>
    <property type="match status" value="1"/>
</dbReference>
<keyword evidence="2 16" id="KW-1003">Cell membrane</keyword>
<dbReference type="SUPFAM" id="SSF56601">
    <property type="entry name" value="beta-lactamase/transpeptidase-like"/>
    <property type="match status" value="1"/>
</dbReference>
<dbReference type="UniPathway" id="UPA00219"/>
<accession>A0A502KKD6</accession>
<evidence type="ECO:0000256" key="9">
    <source>
        <dbReference type="ARBA" id="ARBA00022960"/>
    </source>
</evidence>
<dbReference type="Gene3D" id="3.30.450.330">
    <property type="match status" value="1"/>
</dbReference>
<evidence type="ECO:0000256" key="12">
    <source>
        <dbReference type="ARBA" id="ARBA00023136"/>
    </source>
</evidence>
<keyword evidence="13 16" id="KW-0717">Septation</keyword>
<evidence type="ECO:0000256" key="13">
    <source>
        <dbReference type="ARBA" id="ARBA00023210"/>
    </source>
</evidence>
<keyword evidence="8 16" id="KW-0378">Hydrolase</keyword>
<feature type="transmembrane region" description="Helical" evidence="16">
    <location>
        <begin position="24"/>
        <end position="46"/>
    </location>
</feature>
<evidence type="ECO:0000313" key="21">
    <source>
        <dbReference type="Proteomes" id="UP000315303"/>
    </source>
</evidence>
<evidence type="ECO:0000256" key="14">
    <source>
        <dbReference type="ARBA" id="ARBA00023306"/>
    </source>
</evidence>
<dbReference type="GO" id="GO:0000917">
    <property type="term" value="P:division septum assembly"/>
    <property type="evidence" value="ECO:0007669"/>
    <property type="project" value="UniProtKB-KW"/>
</dbReference>
<evidence type="ECO:0000313" key="20">
    <source>
        <dbReference type="EMBL" id="TPH12030.1"/>
    </source>
</evidence>
<keyword evidence="21" id="KW-1185">Reference proteome</keyword>
<dbReference type="PANTHER" id="PTHR30627:SF1">
    <property type="entry name" value="PEPTIDOGLYCAN D,D-TRANSPEPTIDASE FTSI"/>
    <property type="match status" value="1"/>
</dbReference>
<comment type="similarity">
    <text evidence="16">Belongs to the transpeptidase family. FtsI subfamily.</text>
</comment>
<keyword evidence="3 16" id="KW-0997">Cell inner membrane</keyword>
<dbReference type="Pfam" id="PF03717">
    <property type="entry name" value="PBP_dimer"/>
    <property type="match status" value="1"/>
</dbReference>
<feature type="domain" description="Penicillin-binding protein transpeptidase" evidence="18">
    <location>
        <begin position="262"/>
        <end position="556"/>
    </location>
</feature>
<dbReference type="InterPro" id="IPR037532">
    <property type="entry name" value="FtsI_transpept"/>
</dbReference>
<dbReference type="EMBL" id="SAWY01000041">
    <property type="protein sequence ID" value="TPH12030.1"/>
    <property type="molecule type" value="Genomic_DNA"/>
</dbReference>
<dbReference type="InterPro" id="IPR036138">
    <property type="entry name" value="PBP_dimer_sf"/>
</dbReference>
<dbReference type="GO" id="GO:0009002">
    <property type="term" value="F:serine-type D-Ala-D-Ala carboxypeptidase activity"/>
    <property type="evidence" value="ECO:0007669"/>
    <property type="project" value="UniProtKB-UniRule"/>
</dbReference>
<name>A0A502KKD6_9GAMM</name>
<feature type="active site" description="Acyl-ester intermediate" evidence="16">
    <location>
        <position position="309"/>
    </location>
</feature>
<dbReference type="GO" id="GO:0043093">
    <property type="term" value="P:FtsZ-dependent cytokinesis"/>
    <property type="evidence" value="ECO:0007669"/>
    <property type="project" value="UniProtKB-UniRule"/>
</dbReference>
<feature type="domain" description="Penicillin-binding protein dimerisation" evidence="19">
    <location>
        <begin position="71"/>
        <end position="221"/>
    </location>
</feature>
<dbReference type="RefSeq" id="WP_140605561.1">
    <property type="nucleotide sequence ID" value="NZ_SAWY01000041.1"/>
</dbReference>
<dbReference type="EC" id="3.4.16.4" evidence="16"/>
<comment type="subcellular location">
    <subcellularLocation>
        <location evidence="16">Cell inner membrane</location>
        <topology evidence="16">Single-pass membrane protein</topology>
    </subcellularLocation>
    <subcellularLocation>
        <location evidence="1">Membrane</location>
    </subcellularLocation>
</comment>
<evidence type="ECO:0000256" key="17">
    <source>
        <dbReference type="SAM" id="MobiDB-lite"/>
    </source>
</evidence>
<keyword evidence="4 16" id="KW-0132">Cell division</keyword>
<keyword evidence="6 16" id="KW-0645">Protease</keyword>
<evidence type="ECO:0000256" key="7">
    <source>
        <dbReference type="ARBA" id="ARBA00022692"/>
    </source>
</evidence>
<feature type="region of interest" description="Disordered" evidence="17">
    <location>
        <begin position="570"/>
        <end position="590"/>
    </location>
</feature>
<reference evidence="20 21" key="1">
    <citation type="submission" date="2019-01" db="EMBL/GenBank/DDBJ databases">
        <title>Litorilituus lipolytica sp. nov., isolated from intertidal sand of the Yellow Sea in China.</title>
        <authorList>
            <person name="Liu A."/>
        </authorList>
    </citation>
    <scope>NUCLEOTIDE SEQUENCE [LARGE SCALE GENOMIC DNA]</scope>
    <source>
        <strain evidence="20 21">RZ04</strain>
    </source>
</reference>
<dbReference type="GO" id="GO:0008360">
    <property type="term" value="P:regulation of cell shape"/>
    <property type="evidence" value="ECO:0007669"/>
    <property type="project" value="UniProtKB-KW"/>
</dbReference>
<keyword evidence="9 16" id="KW-0133">Cell shape</keyword>
<gene>
    <name evidence="16" type="primary">ftsI</name>
    <name evidence="20" type="ORF">EPA86_16840</name>
</gene>
<dbReference type="SUPFAM" id="SSF56519">
    <property type="entry name" value="Penicillin binding protein dimerisation domain"/>
    <property type="match status" value="1"/>
</dbReference>
<keyword evidence="15 16" id="KW-0961">Cell wall biogenesis/degradation</keyword>
<dbReference type="GO" id="GO:0008658">
    <property type="term" value="F:penicillin binding"/>
    <property type="evidence" value="ECO:0007669"/>
    <property type="project" value="InterPro"/>
</dbReference>
<dbReference type="Gene3D" id="3.90.1310.10">
    <property type="entry name" value="Penicillin-binding protein 2a (Domain 2)"/>
    <property type="match status" value="1"/>
</dbReference>
<dbReference type="InterPro" id="IPR005311">
    <property type="entry name" value="PBP_dimer"/>
</dbReference>
<dbReference type="GO" id="GO:0005886">
    <property type="term" value="C:plasma membrane"/>
    <property type="evidence" value="ECO:0007669"/>
    <property type="project" value="UniProtKB-SubCell"/>
</dbReference>
<dbReference type="GO" id="GO:0071555">
    <property type="term" value="P:cell wall organization"/>
    <property type="evidence" value="ECO:0007669"/>
    <property type="project" value="UniProtKB-KW"/>
</dbReference>
<evidence type="ECO:0000256" key="16">
    <source>
        <dbReference type="HAMAP-Rule" id="MF_02080"/>
    </source>
</evidence>
<comment type="catalytic activity">
    <reaction evidence="16">
        <text>Preferential cleavage: (Ac)2-L-Lys-D-Ala-|-D-Ala. Also transpeptidation of peptidyl-alanyl moieties that are N-acyl substituents of D-alanine.</text>
        <dbReference type="EC" id="3.4.16.4"/>
    </reaction>
</comment>
<feature type="compositionally biased region" description="Polar residues" evidence="17">
    <location>
        <begin position="572"/>
        <end position="583"/>
    </location>
</feature>
<dbReference type="OrthoDB" id="9789078at2"/>
<dbReference type="InterPro" id="IPR050515">
    <property type="entry name" value="Beta-lactam/transpept"/>
</dbReference>
<dbReference type="GO" id="GO:0006508">
    <property type="term" value="P:proteolysis"/>
    <property type="evidence" value="ECO:0007669"/>
    <property type="project" value="UniProtKB-KW"/>
</dbReference>